<feature type="transmembrane region" description="Helical" evidence="1">
    <location>
        <begin position="6"/>
        <end position="23"/>
    </location>
</feature>
<dbReference type="Pfam" id="PF16079">
    <property type="entry name" value="Phage_holin_5_2"/>
    <property type="match status" value="1"/>
</dbReference>
<feature type="transmembrane region" description="Helical" evidence="1">
    <location>
        <begin position="55"/>
        <end position="78"/>
    </location>
</feature>
<dbReference type="RefSeq" id="WP_188497755.1">
    <property type="nucleotide sequence ID" value="NZ_BMFV01000019.1"/>
</dbReference>
<accession>A0A8J3EMR3</accession>
<keyword evidence="1" id="KW-1133">Transmembrane helix</keyword>
<dbReference type="AlphaFoldDB" id="A0A8J3EMR3"/>
<evidence type="ECO:0000256" key="1">
    <source>
        <dbReference type="SAM" id="Phobius"/>
    </source>
</evidence>
<organism evidence="2 3">
    <name type="scientific">Pullulanibacillus pueri</name>
    <dbReference type="NCBI Taxonomy" id="1437324"/>
    <lineage>
        <taxon>Bacteria</taxon>
        <taxon>Bacillati</taxon>
        <taxon>Bacillota</taxon>
        <taxon>Bacilli</taxon>
        <taxon>Bacillales</taxon>
        <taxon>Sporolactobacillaceae</taxon>
        <taxon>Pullulanibacillus</taxon>
    </lineage>
</organism>
<keyword evidence="3" id="KW-1185">Reference proteome</keyword>
<reference evidence="2" key="1">
    <citation type="journal article" date="2014" name="Int. J. Syst. Evol. Microbiol.">
        <title>Complete genome sequence of Corynebacterium casei LMG S-19264T (=DSM 44701T), isolated from a smear-ripened cheese.</title>
        <authorList>
            <consortium name="US DOE Joint Genome Institute (JGI-PGF)"/>
            <person name="Walter F."/>
            <person name="Albersmeier A."/>
            <person name="Kalinowski J."/>
            <person name="Ruckert C."/>
        </authorList>
    </citation>
    <scope>NUCLEOTIDE SEQUENCE</scope>
    <source>
        <strain evidence="2">CGMCC 1.12777</strain>
    </source>
</reference>
<dbReference type="EMBL" id="BMFV01000019">
    <property type="protein sequence ID" value="GGH83830.1"/>
    <property type="molecule type" value="Genomic_DNA"/>
</dbReference>
<sequence length="95" mass="10588">MDQLLSMNFGAYVALGFVLYAIHEATHIKNRYIPLVAIVLGIAYAWFQSGEFSPHVLLVGIKYALYGVGTVGTIKFTLEKAENVNNRKDKKSKPK</sequence>
<reference evidence="2" key="2">
    <citation type="submission" date="2020-09" db="EMBL/GenBank/DDBJ databases">
        <authorList>
            <person name="Sun Q."/>
            <person name="Zhou Y."/>
        </authorList>
    </citation>
    <scope>NUCLEOTIDE SEQUENCE</scope>
    <source>
        <strain evidence="2">CGMCC 1.12777</strain>
    </source>
</reference>
<comment type="caution">
    <text evidence="2">The sequence shown here is derived from an EMBL/GenBank/DDBJ whole genome shotgun (WGS) entry which is preliminary data.</text>
</comment>
<proteinExistence type="predicted"/>
<keyword evidence="1" id="KW-0472">Membrane</keyword>
<protein>
    <recommendedName>
        <fullName evidence="4">Holin</fullName>
    </recommendedName>
</protein>
<keyword evidence="1" id="KW-0812">Transmembrane</keyword>
<name>A0A8J3EMR3_9BACL</name>
<feature type="transmembrane region" description="Helical" evidence="1">
    <location>
        <begin position="32"/>
        <end position="49"/>
    </location>
</feature>
<dbReference type="InterPro" id="IPR032111">
    <property type="entry name" value="Clostridium_phage_holin"/>
</dbReference>
<evidence type="ECO:0008006" key="4">
    <source>
        <dbReference type="Google" id="ProtNLM"/>
    </source>
</evidence>
<evidence type="ECO:0000313" key="3">
    <source>
        <dbReference type="Proteomes" id="UP000656813"/>
    </source>
</evidence>
<dbReference type="Proteomes" id="UP000656813">
    <property type="component" value="Unassembled WGS sequence"/>
</dbReference>
<gene>
    <name evidence="2" type="ORF">GCM10007096_25500</name>
</gene>
<evidence type="ECO:0000313" key="2">
    <source>
        <dbReference type="EMBL" id="GGH83830.1"/>
    </source>
</evidence>